<name>A0ABT6CQ45_9MICC</name>
<protein>
    <submittedName>
        <fullName evidence="1">Uncharacterized protein</fullName>
    </submittedName>
</protein>
<evidence type="ECO:0000313" key="2">
    <source>
        <dbReference type="Proteomes" id="UP001220456"/>
    </source>
</evidence>
<organism evidence="1 2">
    <name type="scientific">Arthrobacter vasquezii</name>
    <dbReference type="NCBI Taxonomy" id="2977629"/>
    <lineage>
        <taxon>Bacteria</taxon>
        <taxon>Bacillati</taxon>
        <taxon>Actinomycetota</taxon>
        <taxon>Actinomycetes</taxon>
        <taxon>Micrococcales</taxon>
        <taxon>Micrococcaceae</taxon>
        <taxon>Arthrobacter</taxon>
    </lineage>
</organism>
<sequence length="68" mass="7503">MSRTPELLDRGLRGTQVEVHETDQFDVVVRLKGPDPGFAHSAGAHLHHSQRDDGLNGLEGDHLLIAPW</sequence>
<accession>A0ABT6CQ45</accession>
<comment type="caution">
    <text evidence="1">The sequence shown here is derived from an EMBL/GenBank/DDBJ whole genome shotgun (WGS) entry which is preliminary data.</text>
</comment>
<dbReference type="Proteomes" id="UP001220456">
    <property type="component" value="Unassembled WGS sequence"/>
</dbReference>
<evidence type="ECO:0000313" key="1">
    <source>
        <dbReference type="EMBL" id="MDF9276261.1"/>
    </source>
</evidence>
<dbReference type="RefSeq" id="WP_277356965.1">
    <property type="nucleotide sequence ID" value="NZ_JAROKN010000001.1"/>
</dbReference>
<reference evidence="1 2" key="1">
    <citation type="journal article" date="2023" name="Int. J. Syst. Evol. Microbiol.">
        <title>Arthrobacter vasquezii sp. nov., isolated from a soil sample from Union Glacier, Antarctica.</title>
        <authorList>
            <person name="Valenzuela-Ibaceta F."/>
            <person name="Carrasco V."/>
            <person name="Lagos-Moraga S."/>
            <person name="Dietz-Vargas C."/>
            <person name="Navarro C.A."/>
            <person name="Perez-Donoso J.M."/>
        </authorList>
    </citation>
    <scope>NUCLEOTIDE SEQUENCE [LARGE SCALE GENOMIC DNA]</scope>
    <source>
        <strain evidence="1 2">EH-1B-1</strain>
    </source>
</reference>
<gene>
    <name evidence="1" type="ORF">P4U43_00465</name>
</gene>
<dbReference type="EMBL" id="JAROKN010000001">
    <property type="protein sequence ID" value="MDF9276261.1"/>
    <property type="molecule type" value="Genomic_DNA"/>
</dbReference>
<proteinExistence type="predicted"/>
<keyword evidence="2" id="KW-1185">Reference proteome</keyword>